<accession>A0A917YM99</accession>
<evidence type="ECO:0000313" key="12">
    <source>
        <dbReference type="Proteomes" id="UP000598196"/>
    </source>
</evidence>
<dbReference type="PANTHER" id="PTHR35011:SF11">
    <property type="entry name" value="TRAP TRANSPORTER SMALL PERMEASE PROTEIN"/>
    <property type="match status" value="1"/>
</dbReference>
<keyword evidence="3" id="KW-1003">Cell membrane</keyword>
<feature type="domain" description="Tripartite ATP-independent periplasmic transporters DctQ component" evidence="10">
    <location>
        <begin position="30"/>
        <end position="158"/>
    </location>
</feature>
<evidence type="ECO:0000256" key="2">
    <source>
        <dbReference type="ARBA" id="ARBA00022448"/>
    </source>
</evidence>
<dbReference type="PANTHER" id="PTHR35011">
    <property type="entry name" value="2,3-DIKETO-L-GULONATE TRAP TRANSPORTER SMALL PERMEASE PROTEIN YIAM"/>
    <property type="match status" value="1"/>
</dbReference>
<feature type="transmembrane region" description="Helical" evidence="9">
    <location>
        <begin position="136"/>
        <end position="155"/>
    </location>
</feature>
<comment type="function">
    <text evidence="9">Part of the tripartite ATP-independent periplasmic (TRAP) transport system.</text>
</comment>
<dbReference type="Pfam" id="PF04290">
    <property type="entry name" value="DctQ"/>
    <property type="match status" value="1"/>
</dbReference>
<organism evidence="11 12">
    <name type="scientific">Gemmobacter aquaticus</name>
    <dbReference type="NCBI Taxonomy" id="490185"/>
    <lineage>
        <taxon>Bacteria</taxon>
        <taxon>Pseudomonadati</taxon>
        <taxon>Pseudomonadota</taxon>
        <taxon>Alphaproteobacteria</taxon>
        <taxon>Rhodobacterales</taxon>
        <taxon>Paracoccaceae</taxon>
        <taxon>Gemmobacter</taxon>
    </lineage>
</organism>
<evidence type="ECO:0000256" key="7">
    <source>
        <dbReference type="ARBA" id="ARBA00023136"/>
    </source>
</evidence>
<comment type="caution">
    <text evidence="11">The sequence shown here is derived from an EMBL/GenBank/DDBJ whole genome shotgun (WGS) entry which is preliminary data.</text>
</comment>
<dbReference type="InterPro" id="IPR055348">
    <property type="entry name" value="DctQ"/>
</dbReference>
<feature type="transmembrane region" description="Helical" evidence="9">
    <location>
        <begin position="20"/>
        <end position="44"/>
    </location>
</feature>
<dbReference type="GO" id="GO:0022857">
    <property type="term" value="F:transmembrane transporter activity"/>
    <property type="evidence" value="ECO:0007669"/>
    <property type="project" value="UniProtKB-UniRule"/>
</dbReference>
<keyword evidence="12" id="KW-1185">Reference proteome</keyword>
<evidence type="ECO:0000313" key="11">
    <source>
        <dbReference type="EMBL" id="GGO38037.1"/>
    </source>
</evidence>
<name>A0A917YM99_9RHOB</name>
<evidence type="ECO:0000256" key="9">
    <source>
        <dbReference type="RuleBase" id="RU369079"/>
    </source>
</evidence>
<protein>
    <recommendedName>
        <fullName evidence="9">TRAP transporter small permease protein</fullName>
    </recommendedName>
</protein>
<proteinExistence type="inferred from homology"/>
<evidence type="ECO:0000256" key="6">
    <source>
        <dbReference type="ARBA" id="ARBA00022989"/>
    </source>
</evidence>
<dbReference type="InterPro" id="IPR007387">
    <property type="entry name" value="TRAP_DctQ"/>
</dbReference>
<comment type="subcellular location">
    <subcellularLocation>
        <location evidence="1 9">Cell inner membrane</location>
        <topology evidence="1 9">Multi-pass membrane protein</topology>
    </subcellularLocation>
</comment>
<dbReference type="GO" id="GO:0005886">
    <property type="term" value="C:plasma membrane"/>
    <property type="evidence" value="ECO:0007669"/>
    <property type="project" value="UniProtKB-SubCell"/>
</dbReference>
<evidence type="ECO:0000256" key="1">
    <source>
        <dbReference type="ARBA" id="ARBA00004429"/>
    </source>
</evidence>
<keyword evidence="4 9" id="KW-0997">Cell inner membrane</keyword>
<reference evidence="11 12" key="1">
    <citation type="journal article" date="2014" name="Int. J. Syst. Evol. Microbiol.">
        <title>Complete genome sequence of Corynebacterium casei LMG S-19264T (=DSM 44701T), isolated from a smear-ripened cheese.</title>
        <authorList>
            <consortium name="US DOE Joint Genome Institute (JGI-PGF)"/>
            <person name="Walter F."/>
            <person name="Albersmeier A."/>
            <person name="Kalinowski J."/>
            <person name="Ruckert C."/>
        </authorList>
    </citation>
    <scope>NUCLEOTIDE SEQUENCE [LARGE SCALE GENOMIC DNA]</scope>
    <source>
        <strain evidence="11 12">CGMCC 1.7029</strain>
    </source>
</reference>
<keyword evidence="2 9" id="KW-0813">Transport</keyword>
<gene>
    <name evidence="11" type="ORF">GCM10010991_34710</name>
</gene>
<dbReference type="GO" id="GO:0015740">
    <property type="term" value="P:C4-dicarboxylate transport"/>
    <property type="evidence" value="ECO:0007669"/>
    <property type="project" value="TreeGrafter"/>
</dbReference>
<keyword evidence="6 9" id="KW-1133">Transmembrane helix</keyword>
<dbReference type="OrthoDB" id="4964541at2"/>
<dbReference type="EMBL" id="BMLP01000010">
    <property type="protein sequence ID" value="GGO38037.1"/>
    <property type="molecule type" value="Genomic_DNA"/>
</dbReference>
<feature type="transmembrane region" description="Helical" evidence="9">
    <location>
        <begin position="50"/>
        <end position="71"/>
    </location>
</feature>
<comment type="similarity">
    <text evidence="8 9">Belongs to the TRAP transporter small permease family.</text>
</comment>
<evidence type="ECO:0000256" key="5">
    <source>
        <dbReference type="ARBA" id="ARBA00022692"/>
    </source>
</evidence>
<dbReference type="AlphaFoldDB" id="A0A917YM99"/>
<comment type="subunit">
    <text evidence="9">The complex comprises the extracytoplasmic solute receptor protein and the two transmembrane proteins.</text>
</comment>
<evidence type="ECO:0000256" key="8">
    <source>
        <dbReference type="ARBA" id="ARBA00038436"/>
    </source>
</evidence>
<keyword evidence="5 9" id="KW-0812">Transmembrane</keyword>
<evidence type="ECO:0000259" key="10">
    <source>
        <dbReference type="Pfam" id="PF04290"/>
    </source>
</evidence>
<evidence type="ECO:0000256" key="4">
    <source>
        <dbReference type="ARBA" id="ARBA00022519"/>
    </source>
</evidence>
<keyword evidence="7 9" id="KW-0472">Membrane</keyword>
<dbReference type="RefSeq" id="WP_146284154.1">
    <property type="nucleotide sequence ID" value="NZ_BMLP01000010.1"/>
</dbReference>
<evidence type="ECO:0000256" key="3">
    <source>
        <dbReference type="ARBA" id="ARBA00022475"/>
    </source>
</evidence>
<sequence>MRDFLLAAERLTSRLATAALYIAGAGLVLMTVIVFAQVFVRYILNNSLHWAEPLAVLIMGWFIFLGAAVGIREGSHLSFDVALHYAPGWMKSVFHTLSDIAIGAFGFGMVWYGWLLAEKAASNVIPGIGLSRAFDFAPIIGGGVILVLFTLERILRRAVGLQTLRFGDLVEE</sequence>
<feature type="transmembrane region" description="Helical" evidence="9">
    <location>
        <begin position="92"/>
        <end position="116"/>
    </location>
</feature>
<dbReference type="Proteomes" id="UP000598196">
    <property type="component" value="Unassembled WGS sequence"/>
</dbReference>